<dbReference type="InterPro" id="IPR029044">
    <property type="entry name" value="Nucleotide-diphossugar_trans"/>
</dbReference>
<feature type="domain" description="Exostosin GT47" evidence="10">
    <location>
        <begin position="60"/>
        <end position="351"/>
    </location>
</feature>
<evidence type="ECO:0000256" key="3">
    <source>
        <dbReference type="ARBA" id="ARBA00022679"/>
    </source>
</evidence>
<evidence type="ECO:0000256" key="4">
    <source>
        <dbReference type="ARBA" id="ARBA00022692"/>
    </source>
</evidence>
<evidence type="ECO:0000256" key="1">
    <source>
        <dbReference type="ARBA" id="ARBA00004648"/>
    </source>
</evidence>
<feature type="domain" description="Glycosyl transferase 64" evidence="11">
    <location>
        <begin position="453"/>
        <end position="547"/>
    </location>
</feature>
<evidence type="ECO:0000256" key="8">
    <source>
        <dbReference type="ARBA" id="ARBA00023157"/>
    </source>
</evidence>
<dbReference type="AlphaFoldDB" id="A0A0N5AJQ8"/>
<sequence length="587" mass="68186">MKVVGRYISVLIFGVISILVIAAVLRKKYEDRELWTTNIICRISRCTMSRCFNSVQCLSQPDFKVYVYPTSNASGISILFSNILKVLRESSYYTDDYRSACLFVLGIDTTDRDRRSENFVKQVNDLVNQLPTEVWNDGRNHIIFNLYHGTYPDYSDHDLGFNIGYAMVARASANAKVFRRNFDLSFPLFHPKHPLRTVIEIYSFNTTALQNVWSLNLKDRHLVTFKGKRYVYGIGSETRDLLHHLHNGKTSIMVTTCKHNTDWKKYEDQRCEQDNIEFEKWDYEEIMSNSTFCLTPRGRRLGSFRFLESLRLGCIPVVLSDDWVLPFSEIIDWSQAAVIAHEQSVLTITDSLNAIPLSRIMYMRQQARGLYQRYFSSVERIVLTSVEIVKERLRKQKGMFGRQWNAEIFSVPPVNGYEVNGGCTVIVVTGNKVSTRLSRQLRLLSALPFVIKVRKLEPYHLTGAYAAVHKKIKGVWEVGFDTRTEHSMILTHLVLFRKDFIPLFWQWIPRSALTIAKKLPHCFTILLNFMLTERLYKPPTFIVGQKMELWISNYNYTTCFNELIKEVWMDGPLLIKSQTKIESVLAV</sequence>
<feature type="transmembrane region" description="Helical" evidence="9">
    <location>
        <begin position="6"/>
        <end position="25"/>
    </location>
</feature>
<evidence type="ECO:0000256" key="2">
    <source>
        <dbReference type="ARBA" id="ARBA00010271"/>
    </source>
</evidence>
<dbReference type="WBParaSite" id="SMUV_0000470301-mRNA-1">
    <property type="protein sequence ID" value="SMUV_0000470301-mRNA-1"/>
    <property type="gene ID" value="SMUV_0000470301"/>
</dbReference>
<dbReference type="Pfam" id="PF09258">
    <property type="entry name" value="Glyco_transf_64"/>
    <property type="match status" value="1"/>
</dbReference>
<dbReference type="GO" id="GO:0008375">
    <property type="term" value="F:acetylglucosaminyltransferase activity"/>
    <property type="evidence" value="ECO:0007669"/>
    <property type="project" value="TreeGrafter"/>
</dbReference>
<evidence type="ECO:0000259" key="11">
    <source>
        <dbReference type="Pfam" id="PF09258"/>
    </source>
</evidence>
<keyword evidence="5" id="KW-0256">Endoplasmic reticulum</keyword>
<dbReference type="Pfam" id="PF03016">
    <property type="entry name" value="Exostosin_GT47"/>
    <property type="match status" value="1"/>
</dbReference>
<keyword evidence="8" id="KW-1015">Disulfide bond</keyword>
<evidence type="ECO:0000313" key="12">
    <source>
        <dbReference type="Proteomes" id="UP000046393"/>
    </source>
</evidence>
<dbReference type="GO" id="GO:0015020">
    <property type="term" value="F:glucuronosyltransferase activity"/>
    <property type="evidence" value="ECO:0007669"/>
    <property type="project" value="TreeGrafter"/>
</dbReference>
<evidence type="ECO:0000256" key="6">
    <source>
        <dbReference type="ARBA" id="ARBA00022989"/>
    </source>
</evidence>
<dbReference type="GO" id="GO:0005794">
    <property type="term" value="C:Golgi apparatus"/>
    <property type="evidence" value="ECO:0007669"/>
    <property type="project" value="TreeGrafter"/>
</dbReference>
<dbReference type="STRING" id="451379.A0A0N5AJQ8"/>
<evidence type="ECO:0000256" key="5">
    <source>
        <dbReference type="ARBA" id="ARBA00022824"/>
    </source>
</evidence>
<proteinExistence type="inferred from homology"/>
<reference evidence="13" key="1">
    <citation type="submission" date="2017-02" db="UniProtKB">
        <authorList>
            <consortium name="WormBaseParasite"/>
        </authorList>
    </citation>
    <scope>IDENTIFICATION</scope>
</reference>
<keyword evidence="4 9" id="KW-0812">Transmembrane</keyword>
<evidence type="ECO:0000256" key="9">
    <source>
        <dbReference type="SAM" id="Phobius"/>
    </source>
</evidence>
<evidence type="ECO:0000256" key="7">
    <source>
        <dbReference type="ARBA" id="ARBA00023136"/>
    </source>
</evidence>
<dbReference type="Gene3D" id="3.90.550.10">
    <property type="entry name" value="Spore Coat Polysaccharide Biosynthesis Protein SpsA, Chain A"/>
    <property type="match status" value="1"/>
</dbReference>
<keyword evidence="12" id="KW-1185">Reference proteome</keyword>
<dbReference type="PANTHER" id="PTHR11062">
    <property type="entry name" value="EXOSTOSIN HEPARAN SULFATE GLYCOSYLTRANSFERASE -RELATED"/>
    <property type="match status" value="1"/>
</dbReference>
<comment type="subcellular location">
    <subcellularLocation>
        <location evidence="1">Endoplasmic reticulum membrane</location>
        <topology evidence="1">Single-pass type II membrane protein</topology>
    </subcellularLocation>
</comment>
<dbReference type="GO" id="GO:0015012">
    <property type="term" value="P:heparan sulfate proteoglycan biosynthetic process"/>
    <property type="evidence" value="ECO:0007669"/>
    <property type="project" value="UniProtKB-ARBA"/>
</dbReference>
<name>A0A0N5AJQ8_9BILA</name>
<dbReference type="InterPro" id="IPR040911">
    <property type="entry name" value="Exostosin_GT47"/>
</dbReference>
<accession>A0A0N5AJQ8</accession>
<keyword evidence="7 9" id="KW-0472">Membrane</keyword>
<dbReference type="GO" id="GO:0005789">
    <property type="term" value="C:endoplasmic reticulum membrane"/>
    <property type="evidence" value="ECO:0007669"/>
    <property type="project" value="UniProtKB-SubCell"/>
</dbReference>
<evidence type="ECO:0000259" key="10">
    <source>
        <dbReference type="Pfam" id="PF03016"/>
    </source>
</evidence>
<keyword evidence="6 9" id="KW-1133">Transmembrane helix</keyword>
<keyword evidence="3" id="KW-0808">Transferase</keyword>
<dbReference type="InterPro" id="IPR015338">
    <property type="entry name" value="GT64_dom"/>
</dbReference>
<evidence type="ECO:0000313" key="13">
    <source>
        <dbReference type="WBParaSite" id="SMUV_0000470301-mRNA-1"/>
    </source>
</evidence>
<dbReference type="PANTHER" id="PTHR11062:SF129">
    <property type="entry name" value="EXOSTOSIN-1"/>
    <property type="match status" value="1"/>
</dbReference>
<dbReference type="Proteomes" id="UP000046393">
    <property type="component" value="Unplaced"/>
</dbReference>
<dbReference type="InterPro" id="IPR004263">
    <property type="entry name" value="Exostosin"/>
</dbReference>
<organism evidence="12 13">
    <name type="scientific">Syphacia muris</name>
    <dbReference type="NCBI Taxonomy" id="451379"/>
    <lineage>
        <taxon>Eukaryota</taxon>
        <taxon>Metazoa</taxon>
        <taxon>Ecdysozoa</taxon>
        <taxon>Nematoda</taxon>
        <taxon>Chromadorea</taxon>
        <taxon>Rhabditida</taxon>
        <taxon>Spirurina</taxon>
        <taxon>Oxyuridomorpha</taxon>
        <taxon>Oxyuroidea</taxon>
        <taxon>Oxyuridae</taxon>
        <taxon>Syphacia</taxon>
    </lineage>
</organism>
<comment type="similarity">
    <text evidence="2">Belongs to the glycosyltransferase 47 family.</text>
</comment>
<protein>
    <submittedName>
        <fullName evidence="13">Exostosin-1</fullName>
    </submittedName>
</protein>